<reference evidence="1" key="1">
    <citation type="submission" date="2022-11" db="EMBL/GenBank/DDBJ databases">
        <title>Genome Sequence of Nemania bipapillata.</title>
        <authorList>
            <person name="Buettner E."/>
        </authorList>
    </citation>
    <scope>NUCLEOTIDE SEQUENCE</scope>
    <source>
        <strain evidence="1">CP14</strain>
    </source>
</reference>
<accession>A0ACC2IFS6</accession>
<evidence type="ECO:0000313" key="2">
    <source>
        <dbReference type="Proteomes" id="UP001153334"/>
    </source>
</evidence>
<dbReference type="EMBL" id="JAPESX010001459">
    <property type="protein sequence ID" value="KAJ8114002.1"/>
    <property type="molecule type" value="Genomic_DNA"/>
</dbReference>
<sequence>MRLKTILLPAFLAAYPSSGACEDAITAQQEQPPSNSALPVFATADANNHFTMPRTIDAEPLVPIPASQHIIAARTTSSVPILITTLPTPSSPSDAGETGSISSVENTSTTTITITSRSTTTIRPTLTITTLFSSIGPTTSGADRCLVPLTLWSWE</sequence>
<organism evidence="1 2">
    <name type="scientific">Nemania bipapillata</name>
    <dbReference type="NCBI Taxonomy" id="110536"/>
    <lineage>
        <taxon>Eukaryota</taxon>
        <taxon>Fungi</taxon>
        <taxon>Dikarya</taxon>
        <taxon>Ascomycota</taxon>
        <taxon>Pezizomycotina</taxon>
        <taxon>Sordariomycetes</taxon>
        <taxon>Xylariomycetidae</taxon>
        <taxon>Xylariales</taxon>
        <taxon>Xylariaceae</taxon>
        <taxon>Nemania</taxon>
    </lineage>
</organism>
<comment type="caution">
    <text evidence="1">The sequence shown here is derived from an EMBL/GenBank/DDBJ whole genome shotgun (WGS) entry which is preliminary data.</text>
</comment>
<proteinExistence type="predicted"/>
<protein>
    <submittedName>
        <fullName evidence="1">Uncharacterized protein</fullName>
    </submittedName>
</protein>
<dbReference type="Proteomes" id="UP001153334">
    <property type="component" value="Unassembled WGS sequence"/>
</dbReference>
<name>A0ACC2IFS6_9PEZI</name>
<keyword evidence="2" id="KW-1185">Reference proteome</keyword>
<gene>
    <name evidence="1" type="ORF">ONZ43_g5011</name>
</gene>
<evidence type="ECO:0000313" key="1">
    <source>
        <dbReference type="EMBL" id="KAJ8114002.1"/>
    </source>
</evidence>